<gene>
    <name evidence="1" type="ORF">M7I_4881</name>
</gene>
<dbReference type="AlphaFoldDB" id="H0EQD3"/>
<evidence type="ECO:0000313" key="2">
    <source>
        <dbReference type="Proteomes" id="UP000005446"/>
    </source>
</evidence>
<evidence type="ECO:0000313" key="1">
    <source>
        <dbReference type="EMBL" id="EHK99199.1"/>
    </source>
</evidence>
<proteinExistence type="predicted"/>
<comment type="caution">
    <text evidence="1">The sequence shown here is derived from an EMBL/GenBank/DDBJ whole genome shotgun (WGS) entry which is preliminary data.</text>
</comment>
<name>H0EQD3_GLAL7</name>
<dbReference type="InParanoid" id="H0EQD3"/>
<dbReference type="EMBL" id="AGUE01000124">
    <property type="protein sequence ID" value="EHK99199.1"/>
    <property type="molecule type" value="Genomic_DNA"/>
</dbReference>
<organism evidence="1 2">
    <name type="scientific">Glarea lozoyensis (strain ATCC 74030 / MF5533)</name>
    <dbReference type="NCBI Taxonomy" id="1104152"/>
    <lineage>
        <taxon>Eukaryota</taxon>
        <taxon>Fungi</taxon>
        <taxon>Dikarya</taxon>
        <taxon>Ascomycota</taxon>
        <taxon>Pezizomycotina</taxon>
        <taxon>Leotiomycetes</taxon>
        <taxon>Helotiales</taxon>
        <taxon>Helotiaceae</taxon>
        <taxon>Glarea</taxon>
    </lineage>
</organism>
<accession>H0EQD3</accession>
<dbReference type="Proteomes" id="UP000005446">
    <property type="component" value="Unassembled WGS sequence"/>
</dbReference>
<reference evidence="1 2" key="1">
    <citation type="journal article" date="2012" name="Eukaryot. Cell">
        <title>Genome sequence of the fungus Glarea lozoyensis: the first genome sequence of a species from the Helotiaceae family.</title>
        <authorList>
            <person name="Youssar L."/>
            <person name="Gruening B.A."/>
            <person name="Erxleben A."/>
            <person name="Guenther S."/>
            <person name="Huettel W."/>
        </authorList>
    </citation>
    <scope>NUCLEOTIDE SEQUENCE [LARGE SCALE GENOMIC DNA]</scope>
    <source>
        <strain evidence="2">ATCC 74030 / MF5533</strain>
    </source>
</reference>
<sequence length="78" mass="8370">MAISEDICTMRIGVEVSSASEIIRMAISFESVGDEADDVAVLRVHHGCEAKGSGGHENVEELAVAEFEGLRLHSETQL</sequence>
<dbReference type="HOGENOM" id="CLU_2622248_0_0_1"/>
<keyword evidence="2" id="KW-1185">Reference proteome</keyword>
<protein>
    <submittedName>
        <fullName evidence="1">Uncharacterized protein</fullName>
    </submittedName>
</protein>